<evidence type="ECO:0000259" key="1">
    <source>
        <dbReference type="PROSITE" id="PS50011"/>
    </source>
</evidence>
<dbReference type="InterPro" id="IPR011009">
    <property type="entry name" value="Kinase-like_dom_sf"/>
</dbReference>
<evidence type="ECO:0000313" key="3">
    <source>
        <dbReference type="Proteomes" id="UP000664859"/>
    </source>
</evidence>
<dbReference type="EMBL" id="JAFCMP010000179">
    <property type="protein sequence ID" value="KAG5183950.1"/>
    <property type="molecule type" value="Genomic_DNA"/>
</dbReference>
<name>A0A835Z2P8_9STRA</name>
<keyword evidence="3" id="KW-1185">Reference proteome</keyword>
<dbReference type="AlphaFoldDB" id="A0A835Z2P8"/>
<dbReference type="OrthoDB" id="2687876at2759"/>
<reference evidence="2" key="1">
    <citation type="submission" date="2021-02" db="EMBL/GenBank/DDBJ databases">
        <title>First Annotated Genome of the Yellow-green Alga Tribonema minus.</title>
        <authorList>
            <person name="Mahan K.M."/>
        </authorList>
    </citation>
    <scope>NUCLEOTIDE SEQUENCE</scope>
    <source>
        <strain evidence="2">UTEX B ZZ1240</strain>
    </source>
</reference>
<dbReference type="PROSITE" id="PS50011">
    <property type="entry name" value="PROTEIN_KINASE_DOM"/>
    <property type="match status" value="1"/>
</dbReference>
<dbReference type="SUPFAM" id="SSF56112">
    <property type="entry name" value="Protein kinase-like (PK-like)"/>
    <property type="match status" value="1"/>
</dbReference>
<accession>A0A835Z2P8</accession>
<dbReference type="GO" id="GO:0005524">
    <property type="term" value="F:ATP binding"/>
    <property type="evidence" value="ECO:0007669"/>
    <property type="project" value="InterPro"/>
</dbReference>
<dbReference type="Proteomes" id="UP000664859">
    <property type="component" value="Unassembled WGS sequence"/>
</dbReference>
<sequence>MPPCERPTCYTTKANRCMAPNPWILFLRESKGDGRNRAAKRAAYDEWKGAILTPEMDTPKRRQFAVCSRILGSPLTRAASPEQRQAATNQRLVGALARARASLQVRQLQTDVVVRWRHYMQKQVSERQRDAHPCMLDNDTIQSLRNVLQINIHPGLGDICRAMTEAMPVGRLGYRITALMDHGAYGVVMNMLNLNNVHHVLKVTRIQRGDEAHAMDVNMNGQVHEWRTTRYCDFVYGVRTHQIIHELEANNGTPLVLTAEITSAMTMKAGDDKVGLVVMTRISGRNLRAALSDQTLSLTNKRSIARKVGQILFALHRNGMVHGDAHGGNFMLVPDGRVFVLDFDRTTSVVGIDRNLASTFKDFDMLKFISIAPRNVWEAFFEGYTSRPRQAGWPQQRQQLYNLVTALWRRYWRHWRAQVESMSI</sequence>
<protein>
    <recommendedName>
        <fullName evidence="1">Protein kinase domain-containing protein</fullName>
    </recommendedName>
</protein>
<dbReference type="GO" id="GO:0004672">
    <property type="term" value="F:protein kinase activity"/>
    <property type="evidence" value="ECO:0007669"/>
    <property type="project" value="InterPro"/>
</dbReference>
<organism evidence="2 3">
    <name type="scientific">Tribonema minus</name>
    <dbReference type="NCBI Taxonomy" id="303371"/>
    <lineage>
        <taxon>Eukaryota</taxon>
        <taxon>Sar</taxon>
        <taxon>Stramenopiles</taxon>
        <taxon>Ochrophyta</taxon>
        <taxon>PX clade</taxon>
        <taxon>Xanthophyceae</taxon>
        <taxon>Tribonematales</taxon>
        <taxon>Tribonemataceae</taxon>
        <taxon>Tribonema</taxon>
    </lineage>
</organism>
<comment type="caution">
    <text evidence="2">The sequence shown here is derived from an EMBL/GenBank/DDBJ whole genome shotgun (WGS) entry which is preliminary data.</text>
</comment>
<evidence type="ECO:0000313" key="2">
    <source>
        <dbReference type="EMBL" id="KAG5183950.1"/>
    </source>
</evidence>
<gene>
    <name evidence="2" type="ORF">JKP88DRAFT_262898</name>
</gene>
<feature type="domain" description="Protein kinase" evidence="1">
    <location>
        <begin position="174"/>
        <end position="424"/>
    </location>
</feature>
<dbReference type="Pfam" id="PF06293">
    <property type="entry name" value="Kdo"/>
    <property type="match status" value="1"/>
</dbReference>
<dbReference type="Gene3D" id="1.10.510.10">
    <property type="entry name" value="Transferase(Phosphotransferase) domain 1"/>
    <property type="match status" value="1"/>
</dbReference>
<proteinExistence type="predicted"/>
<dbReference type="InterPro" id="IPR000719">
    <property type="entry name" value="Prot_kinase_dom"/>
</dbReference>